<dbReference type="GO" id="GO:0005776">
    <property type="term" value="C:autophagosome"/>
    <property type="evidence" value="ECO:0007669"/>
    <property type="project" value="UniProtKB-SubCell"/>
</dbReference>
<accession>A0A060YKF1</accession>
<dbReference type="PaxDb" id="8022-A0A060YKF1"/>
<dbReference type="STRING" id="8022.A0A060YKF1"/>
<evidence type="ECO:0000256" key="9">
    <source>
        <dbReference type="SAM" id="MobiDB-lite"/>
    </source>
</evidence>
<evidence type="ECO:0000256" key="5">
    <source>
        <dbReference type="ARBA" id="ARBA00023054"/>
    </source>
</evidence>
<dbReference type="GO" id="GO:0048471">
    <property type="term" value="C:perinuclear region of cytoplasm"/>
    <property type="evidence" value="ECO:0007669"/>
    <property type="project" value="UniProtKB-SubCell"/>
</dbReference>
<dbReference type="GO" id="GO:0008270">
    <property type="term" value="F:zinc ion binding"/>
    <property type="evidence" value="ECO:0007669"/>
    <property type="project" value="UniProtKB-KW"/>
</dbReference>
<feature type="region of interest" description="Disordered" evidence="9">
    <location>
        <begin position="63"/>
        <end position="95"/>
    </location>
</feature>
<keyword evidence="2 7" id="KW-0479">Metal-binding</keyword>
<proteinExistence type="predicted"/>
<comment type="subcellular location">
    <subcellularLocation>
        <location evidence="7">Cytoplasm</location>
        <location evidence="7">Perinuclear region</location>
    </subcellularLocation>
    <subcellularLocation>
        <location evidence="7">Golgi apparatus</location>
    </subcellularLocation>
    <subcellularLocation>
        <location evidence="7">Golgi apparatus</location>
        <location evidence="7">trans-Golgi network</location>
    </subcellularLocation>
    <subcellularLocation>
        <location evidence="7">Cytoplasmic vesicle</location>
        <location evidence="7">Autophagosome</location>
    </subcellularLocation>
    <subcellularLocation>
        <location evidence="7">Cytoplasmic vesicle</location>
    </subcellularLocation>
    <subcellularLocation>
        <location evidence="7">Recycling endosome</location>
    </subcellularLocation>
</comment>
<dbReference type="Pfam" id="PF16516">
    <property type="entry name" value="CC2-LZ"/>
    <property type="match status" value="1"/>
</dbReference>
<evidence type="ECO:0000313" key="12">
    <source>
        <dbReference type="Proteomes" id="UP000193380"/>
    </source>
</evidence>
<evidence type="ECO:0000313" key="11">
    <source>
        <dbReference type="EMBL" id="CDQ92308.1"/>
    </source>
</evidence>
<dbReference type="PANTHER" id="PTHR31553:SF2">
    <property type="entry name" value="OPTINEURIN"/>
    <property type="match status" value="1"/>
</dbReference>
<keyword evidence="7" id="KW-0968">Cytoplasmic vesicle</keyword>
<feature type="domain" description="CCHC NOA-type" evidence="10">
    <location>
        <begin position="96"/>
        <end position="126"/>
    </location>
</feature>
<evidence type="ECO:0000256" key="8">
    <source>
        <dbReference type="SAM" id="Coils"/>
    </source>
</evidence>
<keyword evidence="7" id="KW-0967">Endosome</keyword>
<sequence>MRGYHFNNAEVYSSDFYAERAAREKIHEEKERLSAQLDFVKKQNTQLQDEMDSLGRQSLSDMQRRHMPRGGNPHGGAAPHNMEGARGGDARDWQQQGNIPEHVCPKCNEILPDLDSLQIHIMDCII</sequence>
<dbReference type="Proteomes" id="UP000193380">
    <property type="component" value="Unassembled WGS sequence"/>
</dbReference>
<evidence type="ECO:0000256" key="4">
    <source>
        <dbReference type="ARBA" id="ARBA00022833"/>
    </source>
</evidence>
<keyword evidence="7" id="KW-0333">Golgi apparatus</keyword>
<dbReference type="EMBL" id="FR913075">
    <property type="protein sequence ID" value="CDQ92308.1"/>
    <property type="molecule type" value="Genomic_DNA"/>
</dbReference>
<protein>
    <recommendedName>
        <fullName evidence="7">Optineurin</fullName>
    </recommendedName>
</protein>
<keyword evidence="1 7" id="KW-0963">Cytoplasm</keyword>
<reference evidence="11" key="1">
    <citation type="journal article" date="2014" name="Nat. Commun.">
        <title>The rainbow trout genome provides novel insights into evolution after whole-genome duplication in vertebrates.</title>
        <authorList>
            <person name="Berthelot C."/>
            <person name="Brunet F."/>
            <person name="Chalopin D."/>
            <person name="Juanchich A."/>
            <person name="Bernard M."/>
            <person name="Noel B."/>
            <person name="Bento P."/>
            <person name="Da Silva C."/>
            <person name="Labadie K."/>
            <person name="Alberti A."/>
            <person name="Aury J.M."/>
            <person name="Louis A."/>
            <person name="Dehais P."/>
            <person name="Bardou P."/>
            <person name="Montfort J."/>
            <person name="Klopp C."/>
            <person name="Cabau C."/>
            <person name="Gaspin C."/>
            <person name="Thorgaard G.H."/>
            <person name="Boussaha M."/>
            <person name="Quillet E."/>
            <person name="Guyomard R."/>
            <person name="Galiana D."/>
            <person name="Bobe J."/>
            <person name="Volff J.N."/>
            <person name="Genet C."/>
            <person name="Wincker P."/>
            <person name="Jaillon O."/>
            <person name="Roest Crollius H."/>
            <person name="Guiguen Y."/>
        </authorList>
    </citation>
    <scope>NUCLEOTIDE SEQUENCE [LARGE SCALE GENOMIC DNA]</scope>
</reference>
<dbReference type="GO" id="GO:0090161">
    <property type="term" value="P:Golgi ribbon formation"/>
    <property type="evidence" value="ECO:0007669"/>
    <property type="project" value="TreeGrafter"/>
</dbReference>
<dbReference type="InterPro" id="IPR034735">
    <property type="entry name" value="NEMO_ZF"/>
</dbReference>
<keyword evidence="5 8" id="KW-0175">Coiled coil</keyword>
<dbReference type="InterPro" id="IPR032419">
    <property type="entry name" value="CC2-LZ_dom"/>
</dbReference>
<evidence type="ECO:0000256" key="6">
    <source>
        <dbReference type="PROSITE-ProRule" id="PRU01142"/>
    </source>
</evidence>
<evidence type="ECO:0000256" key="1">
    <source>
        <dbReference type="ARBA" id="ARBA00022490"/>
    </source>
</evidence>
<dbReference type="AlphaFoldDB" id="A0A060YKF1"/>
<dbReference type="GO" id="GO:0043122">
    <property type="term" value="P:regulation of canonical NF-kappaB signal transduction"/>
    <property type="evidence" value="ECO:0007669"/>
    <property type="project" value="TreeGrafter"/>
</dbReference>
<dbReference type="GO" id="GO:0005794">
    <property type="term" value="C:Golgi apparatus"/>
    <property type="evidence" value="ECO:0007669"/>
    <property type="project" value="UniProtKB-SubCell"/>
</dbReference>
<dbReference type="PROSITE" id="PS51801">
    <property type="entry name" value="ZF_CCHC_NOA"/>
    <property type="match status" value="1"/>
</dbReference>
<comment type="function">
    <text evidence="7">May act by regulating membrane trafficking and cellular morphogenesis.</text>
</comment>
<feature type="coiled-coil region" evidence="8">
    <location>
        <begin position="23"/>
        <end position="57"/>
    </location>
</feature>
<keyword evidence="3 6" id="KW-0863">Zinc-finger</keyword>
<keyword evidence="4 7" id="KW-0862">Zinc</keyword>
<dbReference type="GO" id="GO:0005634">
    <property type="term" value="C:nucleus"/>
    <property type="evidence" value="ECO:0007669"/>
    <property type="project" value="TreeGrafter"/>
</dbReference>
<dbReference type="InterPro" id="IPR051301">
    <property type="entry name" value="Optineurin/NFkB_EssMod"/>
</dbReference>
<evidence type="ECO:0000256" key="2">
    <source>
        <dbReference type="ARBA" id="ARBA00022723"/>
    </source>
</evidence>
<dbReference type="GO" id="GO:0070530">
    <property type="term" value="F:K63-linked polyubiquitin modification-dependent protein binding"/>
    <property type="evidence" value="ECO:0007669"/>
    <property type="project" value="InterPro"/>
</dbReference>
<organism evidence="11 12">
    <name type="scientific">Oncorhynchus mykiss</name>
    <name type="common">Rainbow trout</name>
    <name type="synonym">Salmo gairdneri</name>
    <dbReference type="NCBI Taxonomy" id="8022"/>
    <lineage>
        <taxon>Eukaryota</taxon>
        <taxon>Metazoa</taxon>
        <taxon>Chordata</taxon>
        <taxon>Craniata</taxon>
        <taxon>Vertebrata</taxon>
        <taxon>Euteleostomi</taxon>
        <taxon>Actinopterygii</taxon>
        <taxon>Neopterygii</taxon>
        <taxon>Teleostei</taxon>
        <taxon>Protacanthopterygii</taxon>
        <taxon>Salmoniformes</taxon>
        <taxon>Salmonidae</taxon>
        <taxon>Salmoninae</taxon>
        <taxon>Oncorhynchus</taxon>
    </lineage>
</organism>
<evidence type="ECO:0000259" key="10">
    <source>
        <dbReference type="PROSITE" id="PS51801"/>
    </source>
</evidence>
<name>A0A060YKF1_ONCMY</name>
<dbReference type="GO" id="GO:0034067">
    <property type="term" value="P:protein localization to Golgi apparatus"/>
    <property type="evidence" value="ECO:0007669"/>
    <property type="project" value="TreeGrafter"/>
</dbReference>
<dbReference type="GO" id="GO:0055037">
    <property type="term" value="C:recycling endosome"/>
    <property type="evidence" value="ECO:0007669"/>
    <property type="project" value="UniProtKB-SubCell"/>
</dbReference>
<dbReference type="Pfam" id="PF18414">
    <property type="entry name" value="zf_C2H2_10"/>
    <property type="match status" value="1"/>
</dbReference>
<gene>
    <name evidence="11" type="ORF">GSONMT00046408001</name>
</gene>
<reference evidence="11" key="2">
    <citation type="submission" date="2014-03" db="EMBL/GenBank/DDBJ databases">
        <authorList>
            <person name="Genoscope - CEA"/>
        </authorList>
    </citation>
    <scope>NUCLEOTIDE SEQUENCE</scope>
</reference>
<evidence type="ECO:0000256" key="7">
    <source>
        <dbReference type="RuleBase" id="RU367122"/>
    </source>
</evidence>
<dbReference type="PANTHER" id="PTHR31553">
    <property type="entry name" value="NF-KAPPA-B ESSENTIAL MODULATOR"/>
    <property type="match status" value="1"/>
</dbReference>
<evidence type="ECO:0000256" key="3">
    <source>
        <dbReference type="ARBA" id="ARBA00022771"/>
    </source>
</evidence>
<dbReference type="Gene3D" id="1.20.5.990">
    <property type="entry name" value="Nemo cc2-lz domain - 1d5 darpin complex"/>
    <property type="match status" value="1"/>
</dbReference>